<dbReference type="Proteomes" id="UP000054538">
    <property type="component" value="Unassembled WGS sequence"/>
</dbReference>
<dbReference type="OrthoDB" id="2618192at2759"/>
<reference evidence="1 2" key="1">
    <citation type="submission" date="2014-04" db="EMBL/GenBank/DDBJ databases">
        <authorList>
            <consortium name="DOE Joint Genome Institute"/>
            <person name="Kuo A."/>
            <person name="Kohler A."/>
            <person name="Jargeat P."/>
            <person name="Nagy L.G."/>
            <person name="Floudas D."/>
            <person name="Copeland A."/>
            <person name="Barry K.W."/>
            <person name="Cichocki N."/>
            <person name="Veneault-Fourrey C."/>
            <person name="LaButti K."/>
            <person name="Lindquist E.A."/>
            <person name="Lipzen A."/>
            <person name="Lundell T."/>
            <person name="Morin E."/>
            <person name="Murat C."/>
            <person name="Sun H."/>
            <person name="Tunlid A."/>
            <person name="Henrissat B."/>
            <person name="Grigoriev I.V."/>
            <person name="Hibbett D.S."/>
            <person name="Martin F."/>
            <person name="Nordberg H.P."/>
            <person name="Cantor M.N."/>
            <person name="Hua S.X."/>
        </authorList>
    </citation>
    <scope>NUCLEOTIDE SEQUENCE [LARGE SCALE GENOMIC DNA]</scope>
    <source>
        <strain evidence="1 2">Ve08.2h10</strain>
    </source>
</reference>
<evidence type="ECO:0000313" key="1">
    <source>
        <dbReference type="EMBL" id="KIK93188.1"/>
    </source>
</evidence>
<dbReference type="AlphaFoldDB" id="A0A0D0DN35"/>
<name>A0A0D0DN35_9AGAM</name>
<dbReference type="InParanoid" id="A0A0D0DN35"/>
<keyword evidence="2" id="KW-1185">Reference proteome</keyword>
<gene>
    <name evidence="1" type="ORF">PAXRUDRAFT_117105</name>
</gene>
<feature type="non-terminal residue" evidence="1">
    <location>
        <position position="1"/>
    </location>
</feature>
<accession>A0A0D0DN35</accession>
<organism evidence="1 2">
    <name type="scientific">Paxillus rubicundulus Ve08.2h10</name>
    <dbReference type="NCBI Taxonomy" id="930991"/>
    <lineage>
        <taxon>Eukaryota</taxon>
        <taxon>Fungi</taxon>
        <taxon>Dikarya</taxon>
        <taxon>Basidiomycota</taxon>
        <taxon>Agaricomycotina</taxon>
        <taxon>Agaricomycetes</taxon>
        <taxon>Agaricomycetidae</taxon>
        <taxon>Boletales</taxon>
        <taxon>Paxilineae</taxon>
        <taxon>Paxillaceae</taxon>
        <taxon>Paxillus</taxon>
    </lineage>
</organism>
<protein>
    <submittedName>
        <fullName evidence="1">Uncharacterized protein</fullName>
    </submittedName>
</protein>
<dbReference type="EMBL" id="KN825206">
    <property type="protein sequence ID" value="KIK93188.1"/>
    <property type="molecule type" value="Genomic_DNA"/>
</dbReference>
<feature type="non-terminal residue" evidence="1">
    <location>
        <position position="69"/>
    </location>
</feature>
<sequence>AHCWSEEVALLFEEKCHVVQFLEWQASFWASKGDACFTSDTNLNEGLLAYAEHQVSLQHKLASSFAHTW</sequence>
<dbReference type="HOGENOM" id="CLU_003703_7_1_1"/>
<reference evidence="2" key="2">
    <citation type="submission" date="2015-01" db="EMBL/GenBank/DDBJ databases">
        <title>Evolutionary Origins and Diversification of the Mycorrhizal Mutualists.</title>
        <authorList>
            <consortium name="DOE Joint Genome Institute"/>
            <consortium name="Mycorrhizal Genomics Consortium"/>
            <person name="Kohler A."/>
            <person name="Kuo A."/>
            <person name="Nagy L.G."/>
            <person name="Floudas D."/>
            <person name="Copeland A."/>
            <person name="Barry K.W."/>
            <person name="Cichocki N."/>
            <person name="Veneault-Fourrey C."/>
            <person name="LaButti K."/>
            <person name="Lindquist E.A."/>
            <person name="Lipzen A."/>
            <person name="Lundell T."/>
            <person name="Morin E."/>
            <person name="Murat C."/>
            <person name="Riley R."/>
            <person name="Ohm R."/>
            <person name="Sun H."/>
            <person name="Tunlid A."/>
            <person name="Henrissat B."/>
            <person name="Grigoriev I.V."/>
            <person name="Hibbett D.S."/>
            <person name="Martin F."/>
        </authorList>
    </citation>
    <scope>NUCLEOTIDE SEQUENCE [LARGE SCALE GENOMIC DNA]</scope>
    <source>
        <strain evidence="2">Ve08.2h10</strain>
    </source>
</reference>
<evidence type="ECO:0000313" key="2">
    <source>
        <dbReference type="Proteomes" id="UP000054538"/>
    </source>
</evidence>
<proteinExistence type="predicted"/>